<keyword evidence="3" id="KW-1185">Reference proteome</keyword>
<protein>
    <submittedName>
        <fullName evidence="2">Lanthionine synthetase C-like protein</fullName>
    </submittedName>
</protein>
<dbReference type="InterPro" id="IPR007822">
    <property type="entry name" value="LANC-like"/>
</dbReference>
<dbReference type="EMBL" id="FMYM01000002">
    <property type="protein sequence ID" value="SDB85678.1"/>
    <property type="molecule type" value="Genomic_DNA"/>
</dbReference>
<dbReference type="PANTHER" id="PTHR12736:SF7">
    <property type="entry name" value="LANC-LIKE PROTEIN 3"/>
    <property type="match status" value="1"/>
</dbReference>
<accession>A0A1G6GUN3</accession>
<gene>
    <name evidence="2" type="ORF">SAMN05421737_10238</name>
</gene>
<dbReference type="STRING" id="1464122.SAMN05421737_10238"/>
<reference evidence="3" key="1">
    <citation type="submission" date="2016-09" db="EMBL/GenBank/DDBJ databases">
        <authorList>
            <person name="Varghese N."/>
            <person name="Submissions S."/>
        </authorList>
    </citation>
    <scope>NUCLEOTIDE SEQUENCE [LARGE SCALE GENOMIC DNA]</scope>
    <source>
        <strain evidence="3">25nlg</strain>
    </source>
</reference>
<feature type="binding site" evidence="1">
    <location>
        <position position="356"/>
    </location>
    <ligand>
        <name>Zn(2+)</name>
        <dbReference type="ChEBI" id="CHEBI:29105"/>
    </ligand>
</feature>
<evidence type="ECO:0000313" key="3">
    <source>
        <dbReference type="Proteomes" id="UP000242662"/>
    </source>
</evidence>
<evidence type="ECO:0000313" key="2">
    <source>
        <dbReference type="EMBL" id="SDB85678.1"/>
    </source>
</evidence>
<dbReference type="Pfam" id="PF05147">
    <property type="entry name" value="LANC_like"/>
    <property type="match status" value="1"/>
</dbReference>
<dbReference type="PRINTS" id="PR01950">
    <property type="entry name" value="LANCSUPER"/>
</dbReference>
<organism evidence="2 3">
    <name type="scientific">Shouchella lonarensis</name>
    <dbReference type="NCBI Taxonomy" id="1464122"/>
    <lineage>
        <taxon>Bacteria</taxon>
        <taxon>Bacillati</taxon>
        <taxon>Bacillota</taxon>
        <taxon>Bacilli</taxon>
        <taxon>Bacillales</taxon>
        <taxon>Bacillaceae</taxon>
        <taxon>Shouchella</taxon>
    </lineage>
</organism>
<feature type="binding site" evidence="1">
    <location>
        <position position="355"/>
    </location>
    <ligand>
        <name>Zn(2+)</name>
        <dbReference type="ChEBI" id="CHEBI:29105"/>
    </ligand>
</feature>
<keyword evidence="1" id="KW-0862">Zinc</keyword>
<dbReference type="PRINTS" id="PR01955">
    <property type="entry name" value="LANCFRANKIA"/>
</dbReference>
<dbReference type="GO" id="GO:0046872">
    <property type="term" value="F:metal ion binding"/>
    <property type="evidence" value="ECO:0007669"/>
    <property type="project" value="UniProtKB-KW"/>
</dbReference>
<dbReference type="PANTHER" id="PTHR12736">
    <property type="entry name" value="LANC-LIKE PROTEIN"/>
    <property type="match status" value="1"/>
</dbReference>
<dbReference type="InterPro" id="IPR033889">
    <property type="entry name" value="LanC"/>
</dbReference>
<dbReference type="Proteomes" id="UP000242662">
    <property type="component" value="Unassembled WGS sequence"/>
</dbReference>
<dbReference type="SUPFAM" id="SSF158745">
    <property type="entry name" value="LanC-like"/>
    <property type="match status" value="1"/>
</dbReference>
<proteinExistence type="predicted"/>
<keyword evidence="1" id="KW-0479">Metal-binding</keyword>
<dbReference type="GO" id="GO:0005886">
    <property type="term" value="C:plasma membrane"/>
    <property type="evidence" value="ECO:0007669"/>
    <property type="project" value="TreeGrafter"/>
</dbReference>
<dbReference type="SMART" id="SM01260">
    <property type="entry name" value="LANC_like"/>
    <property type="match status" value="1"/>
</dbReference>
<dbReference type="CDD" id="cd04793">
    <property type="entry name" value="LanC"/>
    <property type="match status" value="1"/>
</dbReference>
<sequence length="448" mass="50272">MRTLDHYEKRARAFGEQLADMEALKSLIDGESQQYPTHIQHLFYHFSYVDIGNGVVGHCLYLAEMDQRFPGEGYDGIAHHLLQQVINSHTLPHIDDPGLWSGLAGICFTIAALSKNGTRYTSVLHQLHQKLHVLTSDKLVEAEEHLAVQQVKMPDYDLMGGLAGTALYLIEASVQDARLRSLSQQVLDYLCRLAMGTKDVNGVQVPAWHIAAENQFLEEEKVMYPEGNVNLGISHGITGVLCALLRAKRIEIYHSQLLHDAVRTLSDWLVSRHERSANGQLCWEKRPPFASFAQDNKRQVAANVSWCYGDPMIAKTLWDAGDVLKDKGLQDFALDCFKSLQPTFHQPGLIAPTYCHGIAGTLHVVDAMYKKTADTYFADISEQLQKMLNDDYEENTVFGFRDVEEMNQARFTFQKPGLLTGAAGIYLTLLSVNEPSTCTGWERLFAVD</sequence>
<evidence type="ECO:0000256" key="1">
    <source>
        <dbReference type="PIRSR" id="PIRSR607822-1"/>
    </source>
</evidence>
<dbReference type="GO" id="GO:0031179">
    <property type="term" value="P:peptide modification"/>
    <property type="evidence" value="ECO:0007669"/>
    <property type="project" value="InterPro"/>
</dbReference>
<dbReference type="Gene3D" id="1.50.10.20">
    <property type="match status" value="1"/>
</dbReference>
<name>A0A1G6GUN3_9BACI</name>
<feature type="binding site" evidence="1">
    <location>
        <position position="307"/>
    </location>
    <ligand>
        <name>Zn(2+)</name>
        <dbReference type="ChEBI" id="CHEBI:29105"/>
    </ligand>
</feature>
<dbReference type="AlphaFoldDB" id="A0A1G6GUN3"/>